<dbReference type="InterPro" id="IPR050712">
    <property type="entry name" value="NAD(P)H-dep_reductase"/>
</dbReference>
<sequence>MSQILLIMASVRPSRVADQLADWIHARNTLGLSIETVDLRDWPLPMDDEPHQPKQEGFDGYRSEHTRNWSRKVDSAAGFIFLLPQYNWGYPAALKNALDHLYSEWQGKPVVITSYGAGGGGKAADQIAQVCQGLHLEPVPTRPALPLKAAERTDAGRLVDPAAAFAAQAADMQAALGELAAALHSA</sequence>
<protein>
    <submittedName>
        <fullName evidence="2">NAD(P)H-dependent FMN reductase</fullName>
    </submittedName>
</protein>
<dbReference type="GO" id="GO:0016491">
    <property type="term" value="F:oxidoreductase activity"/>
    <property type="evidence" value="ECO:0007669"/>
    <property type="project" value="InterPro"/>
</dbReference>
<accession>A0A2T0WKL7</accession>
<dbReference type="AlphaFoldDB" id="A0A2T0WKL7"/>
<dbReference type="PANTHER" id="PTHR30543:SF21">
    <property type="entry name" value="NAD(P)H-DEPENDENT FMN REDUCTASE LOT6"/>
    <property type="match status" value="1"/>
</dbReference>
<dbReference type="OrthoDB" id="9812295at2"/>
<dbReference type="GO" id="GO:0005829">
    <property type="term" value="C:cytosol"/>
    <property type="evidence" value="ECO:0007669"/>
    <property type="project" value="TreeGrafter"/>
</dbReference>
<dbReference type="InterPro" id="IPR005025">
    <property type="entry name" value="FMN_Rdtase-like_dom"/>
</dbReference>
<dbReference type="GO" id="GO:0010181">
    <property type="term" value="F:FMN binding"/>
    <property type="evidence" value="ECO:0007669"/>
    <property type="project" value="TreeGrafter"/>
</dbReference>
<dbReference type="RefSeq" id="WP_106265905.1">
    <property type="nucleotide sequence ID" value="NZ_PVTQ01000010.1"/>
</dbReference>
<dbReference type="InterPro" id="IPR029039">
    <property type="entry name" value="Flavoprotein-like_sf"/>
</dbReference>
<dbReference type="EMBL" id="PVTQ01000010">
    <property type="protein sequence ID" value="PRY87246.1"/>
    <property type="molecule type" value="Genomic_DNA"/>
</dbReference>
<dbReference type="Pfam" id="PF03358">
    <property type="entry name" value="FMN_red"/>
    <property type="match status" value="1"/>
</dbReference>
<proteinExistence type="predicted"/>
<feature type="domain" description="NADPH-dependent FMN reductase-like" evidence="1">
    <location>
        <begin position="3"/>
        <end position="141"/>
    </location>
</feature>
<organism evidence="2 3">
    <name type="scientific">Donghicola tyrosinivorans</name>
    <dbReference type="NCBI Taxonomy" id="1652492"/>
    <lineage>
        <taxon>Bacteria</taxon>
        <taxon>Pseudomonadati</taxon>
        <taxon>Pseudomonadota</taxon>
        <taxon>Alphaproteobacteria</taxon>
        <taxon>Rhodobacterales</taxon>
        <taxon>Roseobacteraceae</taxon>
        <taxon>Donghicola</taxon>
    </lineage>
</organism>
<dbReference type="PANTHER" id="PTHR30543">
    <property type="entry name" value="CHROMATE REDUCTASE"/>
    <property type="match status" value="1"/>
</dbReference>
<keyword evidence="3" id="KW-1185">Reference proteome</keyword>
<reference evidence="2 3" key="1">
    <citation type="submission" date="2018-03" db="EMBL/GenBank/DDBJ databases">
        <title>Genomic Encyclopedia of Archaeal and Bacterial Type Strains, Phase II (KMG-II): from individual species to whole genera.</title>
        <authorList>
            <person name="Goeker M."/>
        </authorList>
    </citation>
    <scope>NUCLEOTIDE SEQUENCE [LARGE SCALE GENOMIC DNA]</scope>
    <source>
        <strain evidence="2 3">DSM 100212</strain>
    </source>
</reference>
<evidence type="ECO:0000313" key="2">
    <source>
        <dbReference type="EMBL" id="PRY87246.1"/>
    </source>
</evidence>
<evidence type="ECO:0000259" key="1">
    <source>
        <dbReference type="Pfam" id="PF03358"/>
    </source>
</evidence>
<evidence type="ECO:0000313" key="3">
    <source>
        <dbReference type="Proteomes" id="UP000238392"/>
    </source>
</evidence>
<comment type="caution">
    <text evidence="2">The sequence shown here is derived from an EMBL/GenBank/DDBJ whole genome shotgun (WGS) entry which is preliminary data.</text>
</comment>
<dbReference type="SUPFAM" id="SSF52218">
    <property type="entry name" value="Flavoproteins"/>
    <property type="match status" value="1"/>
</dbReference>
<dbReference type="Proteomes" id="UP000238392">
    <property type="component" value="Unassembled WGS sequence"/>
</dbReference>
<name>A0A2T0WKL7_9RHOB</name>
<dbReference type="Gene3D" id="3.40.50.360">
    <property type="match status" value="1"/>
</dbReference>
<gene>
    <name evidence="2" type="ORF">CLV74_11020</name>
</gene>